<organism evidence="2 3">
    <name type="scientific">Pyronema omphalodes (strain CBS 100304)</name>
    <name type="common">Pyronema confluens</name>
    <dbReference type="NCBI Taxonomy" id="1076935"/>
    <lineage>
        <taxon>Eukaryota</taxon>
        <taxon>Fungi</taxon>
        <taxon>Dikarya</taxon>
        <taxon>Ascomycota</taxon>
        <taxon>Pezizomycotina</taxon>
        <taxon>Pezizomycetes</taxon>
        <taxon>Pezizales</taxon>
        <taxon>Pyronemataceae</taxon>
        <taxon>Pyronema</taxon>
    </lineage>
</organism>
<dbReference type="AlphaFoldDB" id="U4LV58"/>
<sequence length="184" mass="18850">MSPKRAEDGASGMSSKRAEEAAVEDEMIRRVHEAAEGCTEQFSNPSISTSATAQTAHQPVIWQPTHPTSDHVKHTGQANALQLARGPKKEEEGRGRGRGRKGRGRGRKEEHPTGPSRTELPLSSSSSSSSSSCHAAALSATSSPRCTEGVVGLASASASASAVASASAASSASAAAAACLFCHR</sequence>
<protein>
    <submittedName>
        <fullName evidence="2">Uncharacterized protein</fullName>
    </submittedName>
</protein>
<gene>
    <name evidence="2" type="ORF">PCON_12871</name>
</gene>
<dbReference type="Proteomes" id="UP000018144">
    <property type="component" value="Unassembled WGS sequence"/>
</dbReference>
<feature type="compositionally biased region" description="Basic residues" evidence="1">
    <location>
        <begin position="96"/>
        <end position="106"/>
    </location>
</feature>
<evidence type="ECO:0000313" key="3">
    <source>
        <dbReference type="Proteomes" id="UP000018144"/>
    </source>
</evidence>
<accession>U4LV58</accession>
<evidence type="ECO:0000313" key="2">
    <source>
        <dbReference type="EMBL" id="CCX32251.1"/>
    </source>
</evidence>
<name>U4LV58_PYROM</name>
<proteinExistence type="predicted"/>
<evidence type="ECO:0000256" key="1">
    <source>
        <dbReference type="SAM" id="MobiDB-lite"/>
    </source>
</evidence>
<keyword evidence="3" id="KW-1185">Reference proteome</keyword>
<feature type="compositionally biased region" description="Low complexity" evidence="1">
    <location>
        <begin position="123"/>
        <end position="138"/>
    </location>
</feature>
<feature type="compositionally biased region" description="Basic and acidic residues" evidence="1">
    <location>
        <begin position="16"/>
        <end position="35"/>
    </location>
</feature>
<feature type="region of interest" description="Disordered" evidence="1">
    <location>
        <begin position="1"/>
        <end position="138"/>
    </location>
</feature>
<feature type="compositionally biased region" description="Polar residues" evidence="1">
    <location>
        <begin position="40"/>
        <end position="57"/>
    </location>
</feature>
<dbReference type="EMBL" id="HF935795">
    <property type="protein sequence ID" value="CCX32251.1"/>
    <property type="molecule type" value="Genomic_DNA"/>
</dbReference>
<reference evidence="2 3" key="1">
    <citation type="journal article" date="2013" name="PLoS Genet.">
        <title>The genome and development-dependent transcriptomes of Pyronema confluens: a window into fungal evolution.</title>
        <authorList>
            <person name="Traeger S."/>
            <person name="Altegoer F."/>
            <person name="Freitag M."/>
            <person name="Gabaldon T."/>
            <person name="Kempken F."/>
            <person name="Kumar A."/>
            <person name="Marcet-Houben M."/>
            <person name="Poggeler S."/>
            <person name="Stajich J.E."/>
            <person name="Nowrousian M."/>
        </authorList>
    </citation>
    <scope>NUCLEOTIDE SEQUENCE [LARGE SCALE GENOMIC DNA]</scope>
    <source>
        <strain evidence="3">CBS 100304</strain>
        <tissue evidence="2">Vegetative mycelium</tissue>
    </source>
</reference>